<proteinExistence type="predicted"/>
<reference evidence="2" key="1">
    <citation type="journal article" date="2023" name="Front. Plant Sci.">
        <title>Chromosomal-level genome assembly of Melastoma candidum provides insights into trichome evolution.</title>
        <authorList>
            <person name="Zhong Y."/>
            <person name="Wu W."/>
            <person name="Sun C."/>
            <person name="Zou P."/>
            <person name="Liu Y."/>
            <person name="Dai S."/>
            <person name="Zhou R."/>
        </authorList>
    </citation>
    <scope>NUCLEOTIDE SEQUENCE [LARGE SCALE GENOMIC DNA]</scope>
</reference>
<accession>A0ACB9S569</accession>
<comment type="caution">
    <text evidence="1">The sequence shown here is derived from an EMBL/GenBank/DDBJ whole genome shotgun (WGS) entry which is preliminary data.</text>
</comment>
<organism evidence="1 2">
    <name type="scientific">Melastoma candidum</name>
    <dbReference type="NCBI Taxonomy" id="119954"/>
    <lineage>
        <taxon>Eukaryota</taxon>
        <taxon>Viridiplantae</taxon>
        <taxon>Streptophyta</taxon>
        <taxon>Embryophyta</taxon>
        <taxon>Tracheophyta</taxon>
        <taxon>Spermatophyta</taxon>
        <taxon>Magnoliopsida</taxon>
        <taxon>eudicotyledons</taxon>
        <taxon>Gunneridae</taxon>
        <taxon>Pentapetalae</taxon>
        <taxon>rosids</taxon>
        <taxon>malvids</taxon>
        <taxon>Myrtales</taxon>
        <taxon>Melastomataceae</taxon>
        <taxon>Melastomatoideae</taxon>
        <taxon>Melastomateae</taxon>
        <taxon>Melastoma</taxon>
    </lineage>
</organism>
<protein>
    <submittedName>
        <fullName evidence="1">Uncharacterized protein</fullName>
    </submittedName>
</protein>
<dbReference type="EMBL" id="CM042881">
    <property type="protein sequence ID" value="KAI4386320.1"/>
    <property type="molecule type" value="Genomic_DNA"/>
</dbReference>
<evidence type="ECO:0000313" key="1">
    <source>
        <dbReference type="EMBL" id="KAI4386320.1"/>
    </source>
</evidence>
<sequence>MSVYLVIASSAALACVFLVIGVLRKRWGWAYSWTWKPKLSLSLAIRSIVCISKCFCGSPSGTNPSSKSIEDVETSEDRVDKPGIAGSRDAAPGLNESDLKELISLINENDGGPPWQPLMEKSTATLVYRAWYRDSPTGPTQYRTRTIFKNVSPKVVRDFFWDDEFRIKWDKMLVEHRTLHVSPKDGSMLVRWIRKLPVIGSEREYIIVRRIWESQTRYYCVTKGTECLSLPKRKTPRRVECYYSSYLINSVEVDEGQEHTEVLLFHHEDSGLPKEIVRMAARAGIWGLVKRMDTAVQSYSIVRASGAPPSEFARHAAVTTKFRPSTIPIEHTRREAETTAEKRKDSNAPWWLVLGGIVIVSCLTVHTAKRKTPMSAAAGRCLWRFPMNKN</sequence>
<dbReference type="Proteomes" id="UP001057402">
    <property type="component" value="Chromosome 2"/>
</dbReference>
<evidence type="ECO:0000313" key="2">
    <source>
        <dbReference type="Proteomes" id="UP001057402"/>
    </source>
</evidence>
<gene>
    <name evidence="1" type="ORF">MLD38_004261</name>
</gene>
<keyword evidence="2" id="KW-1185">Reference proteome</keyword>
<name>A0ACB9S569_9MYRT</name>